<reference evidence="3" key="1">
    <citation type="submission" date="2023-01" db="EMBL/GenBank/DDBJ databases">
        <title>Metagenome sequencing of chrysophaentin producing Chrysophaeum taylorii.</title>
        <authorList>
            <person name="Davison J."/>
            <person name="Bewley C."/>
        </authorList>
    </citation>
    <scope>NUCLEOTIDE SEQUENCE</scope>
    <source>
        <strain evidence="3">NIES-1699</strain>
    </source>
</reference>
<gene>
    <name evidence="3" type="ORF">CTAYLR_006221</name>
</gene>
<proteinExistence type="predicted"/>
<protein>
    <recommendedName>
        <fullName evidence="2">C2 domain-containing protein</fullName>
    </recommendedName>
</protein>
<dbReference type="SUPFAM" id="SSF49562">
    <property type="entry name" value="C2 domain (Calcium/lipid-binding domain, CaLB)"/>
    <property type="match status" value="1"/>
</dbReference>
<evidence type="ECO:0000259" key="2">
    <source>
        <dbReference type="PROSITE" id="PS50004"/>
    </source>
</evidence>
<dbReference type="Gene3D" id="2.60.40.150">
    <property type="entry name" value="C2 domain"/>
    <property type="match status" value="1"/>
</dbReference>
<dbReference type="EMBL" id="JAQMWT010000575">
    <property type="protein sequence ID" value="KAJ8599258.1"/>
    <property type="molecule type" value="Genomic_DNA"/>
</dbReference>
<sequence>MRGLGRAFPRADSKSTSPPLREEDAPKPARRWYPDLEGGTGDLELVLHSTTNPCLEYSPLDETGDPNEIRVAIVRGRGLVARNNARGANPRVALKFGRTLEFVSEIGKEGAPNPRWMQAFAFEQRRPARLEVRCEDADTTDFMGAITPPIEIIEPHELRRAWYPLRLEDGAEAGSLELITNWWYNNPALDFDPFAAADEDDIEGEPNEL</sequence>
<name>A0AAD7U940_9STRA</name>
<accession>A0AAD7U940</accession>
<dbReference type="Pfam" id="PF00168">
    <property type="entry name" value="C2"/>
    <property type="match status" value="1"/>
</dbReference>
<evidence type="ECO:0000256" key="1">
    <source>
        <dbReference type="SAM" id="MobiDB-lite"/>
    </source>
</evidence>
<dbReference type="PROSITE" id="PS50004">
    <property type="entry name" value="C2"/>
    <property type="match status" value="1"/>
</dbReference>
<dbReference type="AlphaFoldDB" id="A0AAD7U940"/>
<evidence type="ECO:0000313" key="3">
    <source>
        <dbReference type="EMBL" id="KAJ8599258.1"/>
    </source>
</evidence>
<comment type="caution">
    <text evidence="3">The sequence shown here is derived from an EMBL/GenBank/DDBJ whole genome shotgun (WGS) entry which is preliminary data.</text>
</comment>
<organism evidence="3 4">
    <name type="scientific">Chrysophaeum taylorii</name>
    <dbReference type="NCBI Taxonomy" id="2483200"/>
    <lineage>
        <taxon>Eukaryota</taxon>
        <taxon>Sar</taxon>
        <taxon>Stramenopiles</taxon>
        <taxon>Ochrophyta</taxon>
        <taxon>Pelagophyceae</taxon>
        <taxon>Pelagomonadales</taxon>
        <taxon>Pelagomonadaceae</taxon>
        <taxon>Chrysophaeum</taxon>
    </lineage>
</organism>
<dbReference type="InterPro" id="IPR035892">
    <property type="entry name" value="C2_domain_sf"/>
</dbReference>
<feature type="domain" description="C2" evidence="2">
    <location>
        <begin position="47"/>
        <end position="163"/>
    </location>
</feature>
<dbReference type="InterPro" id="IPR000008">
    <property type="entry name" value="C2_dom"/>
</dbReference>
<dbReference type="Proteomes" id="UP001230188">
    <property type="component" value="Unassembled WGS sequence"/>
</dbReference>
<dbReference type="CDD" id="cd00030">
    <property type="entry name" value="C2"/>
    <property type="match status" value="1"/>
</dbReference>
<keyword evidence="4" id="KW-1185">Reference proteome</keyword>
<feature type="region of interest" description="Disordered" evidence="1">
    <location>
        <begin position="1"/>
        <end position="35"/>
    </location>
</feature>
<evidence type="ECO:0000313" key="4">
    <source>
        <dbReference type="Proteomes" id="UP001230188"/>
    </source>
</evidence>